<dbReference type="AlphaFoldDB" id="A0A974DZN3"/>
<evidence type="ECO:0000313" key="2">
    <source>
        <dbReference type="Proteomes" id="UP000694892"/>
    </source>
</evidence>
<gene>
    <name evidence="1" type="ORF">XELAEV_18006636mg</name>
</gene>
<protein>
    <submittedName>
        <fullName evidence="1">Uncharacterized protein</fullName>
    </submittedName>
</protein>
<name>A0A974DZN3_XENLA</name>
<proteinExistence type="predicted"/>
<sequence>MFTKTLFPHFRAKQHSLLLLPLASTEKGLDYLIRSQPCSATFLARKELTLPVLLSWKKLQGEAGSAGHISITSTQIIMPLFLSFLG</sequence>
<accession>A0A974DZN3</accession>
<dbReference type="Proteomes" id="UP000694892">
    <property type="component" value="Chromosome 1L"/>
</dbReference>
<reference evidence="2" key="1">
    <citation type="journal article" date="2016" name="Nature">
        <title>Genome evolution in the allotetraploid frog Xenopus laevis.</title>
        <authorList>
            <person name="Session A.M."/>
            <person name="Uno Y."/>
            <person name="Kwon T."/>
            <person name="Chapman J.A."/>
            <person name="Toyoda A."/>
            <person name="Takahashi S."/>
            <person name="Fukui A."/>
            <person name="Hikosaka A."/>
            <person name="Suzuki A."/>
            <person name="Kondo M."/>
            <person name="van Heeringen S.J."/>
            <person name="Quigley I."/>
            <person name="Heinz S."/>
            <person name="Ogino H."/>
            <person name="Ochi H."/>
            <person name="Hellsten U."/>
            <person name="Lyons J.B."/>
            <person name="Simakov O."/>
            <person name="Putnam N."/>
            <person name="Stites J."/>
            <person name="Kuroki Y."/>
            <person name="Tanaka T."/>
            <person name="Michiue T."/>
            <person name="Watanabe M."/>
            <person name="Bogdanovic O."/>
            <person name="Lister R."/>
            <person name="Georgiou G."/>
            <person name="Paranjpe S.S."/>
            <person name="van Kruijsbergen I."/>
            <person name="Shu S."/>
            <person name="Carlson J."/>
            <person name="Kinoshita T."/>
            <person name="Ohta Y."/>
            <person name="Mawaribuchi S."/>
            <person name="Jenkins J."/>
            <person name="Grimwood J."/>
            <person name="Schmutz J."/>
            <person name="Mitros T."/>
            <person name="Mozaffari S.V."/>
            <person name="Suzuki Y."/>
            <person name="Haramoto Y."/>
            <person name="Yamamoto T.S."/>
            <person name="Takagi C."/>
            <person name="Heald R."/>
            <person name="Miller K."/>
            <person name="Haudenschild C."/>
            <person name="Kitzman J."/>
            <person name="Nakayama T."/>
            <person name="Izutsu Y."/>
            <person name="Robert J."/>
            <person name="Fortriede J."/>
            <person name="Burns K."/>
            <person name="Lotay V."/>
            <person name="Karimi K."/>
            <person name="Yasuoka Y."/>
            <person name="Dichmann D.S."/>
            <person name="Flajnik M.F."/>
            <person name="Houston D.W."/>
            <person name="Shendure J."/>
            <person name="DuPasquier L."/>
            <person name="Vize P.D."/>
            <person name="Zorn A.M."/>
            <person name="Ito M."/>
            <person name="Marcotte E.M."/>
            <person name="Wallingford J.B."/>
            <person name="Ito Y."/>
            <person name="Asashima M."/>
            <person name="Ueno N."/>
            <person name="Matsuda Y."/>
            <person name="Veenstra G.J."/>
            <person name="Fujiyama A."/>
            <person name="Harland R.M."/>
            <person name="Taira M."/>
            <person name="Rokhsar D.S."/>
        </authorList>
    </citation>
    <scope>NUCLEOTIDE SEQUENCE [LARGE SCALE GENOMIC DNA]</scope>
    <source>
        <strain evidence="2">J</strain>
    </source>
</reference>
<organism evidence="1 2">
    <name type="scientific">Xenopus laevis</name>
    <name type="common">African clawed frog</name>
    <dbReference type="NCBI Taxonomy" id="8355"/>
    <lineage>
        <taxon>Eukaryota</taxon>
        <taxon>Metazoa</taxon>
        <taxon>Chordata</taxon>
        <taxon>Craniata</taxon>
        <taxon>Vertebrata</taxon>
        <taxon>Euteleostomi</taxon>
        <taxon>Amphibia</taxon>
        <taxon>Batrachia</taxon>
        <taxon>Anura</taxon>
        <taxon>Pipoidea</taxon>
        <taxon>Pipidae</taxon>
        <taxon>Xenopodinae</taxon>
        <taxon>Xenopus</taxon>
        <taxon>Xenopus</taxon>
    </lineage>
</organism>
<dbReference type="EMBL" id="CM004466">
    <property type="protein sequence ID" value="OCU00859.1"/>
    <property type="molecule type" value="Genomic_DNA"/>
</dbReference>
<evidence type="ECO:0000313" key="1">
    <source>
        <dbReference type="EMBL" id="OCU00859.1"/>
    </source>
</evidence>